<proteinExistence type="predicted"/>
<reference evidence="1" key="1">
    <citation type="submission" date="2014-11" db="EMBL/GenBank/DDBJ databases">
        <authorList>
            <person name="Amaro Gonzalez C."/>
        </authorList>
    </citation>
    <scope>NUCLEOTIDE SEQUENCE</scope>
</reference>
<organism evidence="1">
    <name type="scientific">Anguilla anguilla</name>
    <name type="common">European freshwater eel</name>
    <name type="synonym">Muraena anguilla</name>
    <dbReference type="NCBI Taxonomy" id="7936"/>
    <lineage>
        <taxon>Eukaryota</taxon>
        <taxon>Metazoa</taxon>
        <taxon>Chordata</taxon>
        <taxon>Craniata</taxon>
        <taxon>Vertebrata</taxon>
        <taxon>Euteleostomi</taxon>
        <taxon>Actinopterygii</taxon>
        <taxon>Neopterygii</taxon>
        <taxon>Teleostei</taxon>
        <taxon>Anguilliformes</taxon>
        <taxon>Anguillidae</taxon>
        <taxon>Anguilla</taxon>
    </lineage>
</organism>
<dbReference type="EMBL" id="GBXM01022926">
    <property type="protein sequence ID" value="JAH85651.1"/>
    <property type="molecule type" value="Transcribed_RNA"/>
</dbReference>
<accession>A0A0E9W5Q2</accession>
<dbReference type="AlphaFoldDB" id="A0A0E9W5Q2"/>
<evidence type="ECO:0000313" key="1">
    <source>
        <dbReference type="EMBL" id="JAH85651.1"/>
    </source>
</evidence>
<sequence length="28" mass="3425">MAKYSSLVYRAMRYLFLESALLFTVKHW</sequence>
<protein>
    <submittedName>
        <fullName evidence="1">Uncharacterized protein</fullName>
    </submittedName>
</protein>
<name>A0A0E9W5Q2_ANGAN</name>
<reference evidence="1" key="2">
    <citation type="journal article" date="2015" name="Fish Shellfish Immunol.">
        <title>Early steps in the European eel (Anguilla anguilla)-Vibrio vulnificus interaction in the gills: Role of the RtxA13 toxin.</title>
        <authorList>
            <person name="Callol A."/>
            <person name="Pajuelo D."/>
            <person name="Ebbesson L."/>
            <person name="Teles M."/>
            <person name="MacKenzie S."/>
            <person name="Amaro C."/>
        </authorList>
    </citation>
    <scope>NUCLEOTIDE SEQUENCE</scope>
</reference>